<dbReference type="Gene3D" id="3.30.70.370">
    <property type="match status" value="1"/>
</dbReference>
<comment type="caution">
    <text evidence="2">The sequence shown here is derived from an EMBL/GenBank/DDBJ whole genome shotgun (WGS) entry which is preliminary data.</text>
</comment>
<gene>
    <name evidence="2" type="ORF">S01H4_62873</name>
</gene>
<dbReference type="SUPFAM" id="SSF56672">
    <property type="entry name" value="DNA/RNA polymerases"/>
    <property type="match status" value="1"/>
</dbReference>
<feature type="non-terminal residue" evidence="2">
    <location>
        <position position="1"/>
    </location>
</feature>
<evidence type="ECO:0000313" key="2">
    <source>
        <dbReference type="EMBL" id="GAH09621.1"/>
    </source>
</evidence>
<dbReference type="Gene3D" id="1.10.150.20">
    <property type="entry name" value="5' to 3' exonuclease, C-terminal subdomain"/>
    <property type="match status" value="1"/>
</dbReference>
<dbReference type="GO" id="GO:0006260">
    <property type="term" value="P:DNA replication"/>
    <property type="evidence" value="ECO:0007669"/>
    <property type="project" value="InterPro"/>
</dbReference>
<dbReference type="InterPro" id="IPR043502">
    <property type="entry name" value="DNA/RNA_pol_sf"/>
</dbReference>
<dbReference type="InterPro" id="IPR001098">
    <property type="entry name" value="DNA-dir_DNA_pol_A_palm_dom"/>
</dbReference>
<reference evidence="2" key="1">
    <citation type="journal article" date="2014" name="Front. Microbiol.">
        <title>High frequency of phylogenetically diverse reductive dehalogenase-homologous genes in deep subseafloor sedimentary metagenomes.</title>
        <authorList>
            <person name="Kawai M."/>
            <person name="Futagami T."/>
            <person name="Toyoda A."/>
            <person name="Takaki Y."/>
            <person name="Nishi S."/>
            <person name="Hori S."/>
            <person name="Arai W."/>
            <person name="Tsubouchi T."/>
            <person name="Morono Y."/>
            <person name="Uchiyama I."/>
            <person name="Ito T."/>
            <person name="Fujiyama A."/>
            <person name="Inagaki F."/>
            <person name="Takami H."/>
        </authorList>
    </citation>
    <scope>NUCLEOTIDE SEQUENCE</scope>
    <source>
        <strain evidence="2">Expedition CK06-06</strain>
    </source>
</reference>
<dbReference type="GO" id="GO:0003677">
    <property type="term" value="F:DNA binding"/>
    <property type="evidence" value="ECO:0007669"/>
    <property type="project" value="InterPro"/>
</dbReference>
<evidence type="ECO:0000259" key="1">
    <source>
        <dbReference type="Pfam" id="PF00476"/>
    </source>
</evidence>
<name>X1CMH3_9ZZZZ</name>
<dbReference type="EMBL" id="BART01037645">
    <property type="protein sequence ID" value="GAH09621.1"/>
    <property type="molecule type" value="Genomic_DNA"/>
</dbReference>
<protein>
    <recommendedName>
        <fullName evidence="1">DNA-directed DNA polymerase family A palm domain-containing protein</fullName>
    </recommendedName>
</protein>
<dbReference type="GO" id="GO:0003887">
    <property type="term" value="F:DNA-directed DNA polymerase activity"/>
    <property type="evidence" value="ECO:0007669"/>
    <property type="project" value="InterPro"/>
</dbReference>
<sequence>CAIPYGATPRAVSVNAKIRDLRKCARFIDGWFDAYRDAAEWIKRAQEYGLRTGKALPTLFGREIALPEENEDAMRRKAVNYPILGSDGEIMKRALIMCQHLPLAVAVHDSITCDGDIDFPMEQLETISPVRIPFAIKKTRRWE</sequence>
<organism evidence="2">
    <name type="scientific">marine sediment metagenome</name>
    <dbReference type="NCBI Taxonomy" id="412755"/>
    <lineage>
        <taxon>unclassified sequences</taxon>
        <taxon>metagenomes</taxon>
        <taxon>ecological metagenomes</taxon>
    </lineage>
</organism>
<dbReference type="Pfam" id="PF00476">
    <property type="entry name" value="DNA_pol_A"/>
    <property type="match status" value="1"/>
</dbReference>
<feature type="domain" description="DNA-directed DNA polymerase family A palm" evidence="1">
    <location>
        <begin position="3"/>
        <end position="111"/>
    </location>
</feature>
<proteinExistence type="predicted"/>
<accession>X1CMH3</accession>
<dbReference type="AlphaFoldDB" id="X1CMH3"/>